<comment type="caution">
    <text evidence="2">The sequence shown here is derived from an EMBL/GenBank/DDBJ whole genome shotgun (WGS) entry which is preliminary data.</text>
</comment>
<organism evidence="2 3">
    <name type="scientific">Sphingobium subterraneum</name>
    <dbReference type="NCBI Taxonomy" id="627688"/>
    <lineage>
        <taxon>Bacteria</taxon>
        <taxon>Pseudomonadati</taxon>
        <taxon>Pseudomonadota</taxon>
        <taxon>Alphaproteobacteria</taxon>
        <taxon>Sphingomonadales</taxon>
        <taxon>Sphingomonadaceae</taxon>
        <taxon>Sphingobium</taxon>
    </lineage>
</organism>
<dbReference type="PANTHER" id="PTHR34219">
    <property type="entry name" value="IRON-REGULATED INNER MEMBRANE PROTEIN-RELATED"/>
    <property type="match status" value="1"/>
</dbReference>
<keyword evidence="1" id="KW-1133">Transmembrane helix</keyword>
<feature type="transmembrane region" description="Helical" evidence="1">
    <location>
        <begin position="194"/>
        <end position="215"/>
    </location>
</feature>
<keyword evidence="3" id="KW-1185">Reference proteome</keyword>
<protein>
    <submittedName>
        <fullName evidence="2">Putative iron-regulated membrane protein</fullName>
    </submittedName>
</protein>
<evidence type="ECO:0000313" key="2">
    <source>
        <dbReference type="EMBL" id="MBB6124027.1"/>
    </source>
</evidence>
<dbReference type="AlphaFoldDB" id="A0A841IZL4"/>
<proteinExistence type="predicted"/>
<dbReference type="EMBL" id="JACIJP010000002">
    <property type="protein sequence ID" value="MBB6124027.1"/>
    <property type="molecule type" value="Genomic_DNA"/>
</dbReference>
<dbReference type="Proteomes" id="UP000552700">
    <property type="component" value="Unassembled WGS sequence"/>
</dbReference>
<dbReference type="InterPro" id="IPR005625">
    <property type="entry name" value="PepSY-ass_TM"/>
</dbReference>
<evidence type="ECO:0000256" key="1">
    <source>
        <dbReference type="SAM" id="Phobius"/>
    </source>
</evidence>
<keyword evidence="1" id="KW-0472">Membrane</keyword>
<keyword evidence="1" id="KW-0812">Transmembrane</keyword>
<feature type="transmembrane region" description="Helical" evidence="1">
    <location>
        <begin position="21"/>
        <end position="45"/>
    </location>
</feature>
<accession>A0A841IZL4</accession>
<gene>
    <name evidence="2" type="ORF">FHS92_001756</name>
</gene>
<dbReference type="Pfam" id="PF03929">
    <property type="entry name" value="PepSY_TM"/>
    <property type="match status" value="1"/>
</dbReference>
<name>A0A841IZL4_9SPHN</name>
<evidence type="ECO:0000313" key="3">
    <source>
        <dbReference type="Proteomes" id="UP000552700"/>
    </source>
</evidence>
<feature type="transmembrane region" description="Helical" evidence="1">
    <location>
        <begin position="145"/>
        <end position="166"/>
    </location>
</feature>
<reference evidence="2 3" key="1">
    <citation type="submission" date="2020-08" db="EMBL/GenBank/DDBJ databases">
        <title>Genomic Encyclopedia of Type Strains, Phase IV (KMG-IV): sequencing the most valuable type-strain genomes for metagenomic binning, comparative biology and taxonomic classification.</title>
        <authorList>
            <person name="Goeker M."/>
        </authorList>
    </citation>
    <scope>NUCLEOTIDE SEQUENCE [LARGE SCALE GENOMIC DNA]</scope>
    <source>
        <strain evidence="2 3">DSM 102255</strain>
    </source>
</reference>
<feature type="transmembrane region" description="Helical" evidence="1">
    <location>
        <begin position="335"/>
        <end position="356"/>
    </location>
</feature>
<sequence length="375" mass="40726">MSSQKTPPRGPVRRILVKGHKWLGIGAAVFWLIQALTGTLLSFHFEIDDALRSTRHVPTNYQAIEQRITAIDHSGPKADIVWIWATAGLPDRYVISHTDAQGADRRTWIDGSGAVLDSSGATDYSFLAFIREIHIDLLSGNTGQWIMAITGTFLVTNLIVGLVIAWPRKGHWMQALKPARTGGKTARTYSWHRAVGLWAVVPALLIAGTGTLILFEHGVRDIIGAPETELPPNPLRAERLIGWGTAAATAVAAIPGSRFVGGFMPSREDASYYVWLRAPGELYRGGYGSSLVVVDGNTGGVRGVFDSTKAEARQAFVTSFYPLHTGEAGGTLGRFLAMLIGIWLTTVTVLGLTLWLRRRPRRGARASAPTQRQAA</sequence>